<feature type="compositionally biased region" description="Acidic residues" evidence="1">
    <location>
        <begin position="92"/>
        <end position="106"/>
    </location>
</feature>
<protein>
    <submittedName>
        <fullName evidence="3">Uncharacterized protein</fullName>
    </submittedName>
</protein>
<keyword evidence="2" id="KW-0732">Signal</keyword>
<proteinExistence type="predicted"/>
<accession>A0A4Q2D306</accession>
<evidence type="ECO:0000256" key="1">
    <source>
        <dbReference type="SAM" id="MobiDB-lite"/>
    </source>
</evidence>
<feature type="region of interest" description="Disordered" evidence="1">
    <location>
        <begin position="66"/>
        <end position="106"/>
    </location>
</feature>
<dbReference type="Proteomes" id="UP000290288">
    <property type="component" value="Unassembled WGS sequence"/>
</dbReference>
<keyword evidence="4" id="KW-1185">Reference proteome</keyword>
<evidence type="ECO:0000256" key="2">
    <source>
        <dbReference type="SAM" id="SignalP"/>
    </source>
</evidence>
<reference evidence="3 4" key="1">
    <citation type="submission" date="2019-01" db="EMBL/GenBank/DDBJ databases">
        <title>Draft genome sequence of Psathyrella aberdarensis IHI B618.</title>
        <authorList>
            <person name="Buettner E."/>
            <person name="Kellner H."/>
        </authorList>
    </citation>
    <scope>NUCLEOTIDE SEQUENCE [LARGE SCALE GENOMIC DNA]</scope>
    <source>
        <strain evidence="3 4">IHI B618</strain>
    </source>
</reference>
<gene>
    <name evidence="3" type="ORF">EST38_g12224</name>
</gene>
<comment type="caution">
    <text evidence="3">The sequence shown here is derived from an EMBL/GenBank/DDBJ whole genome shotgun (WGS) entry which is preliminary data.</text>
</comment>
<feature type="chain" id="PRO_5020479075" evidence="2">
    <location>
        <begin position="26"/>
        <end position="264"/>
    </location>
</feature>
<evidence type="ECO:0000313" key="4">
    <source>
        <dbReference type="Proteomes" id="UP000290288"/>
    </source>
</evidence>
<evidence type="ECO:0000313" key="3">
    <source>
        <dbReference type="EMBL" id="RXW13633.1"/>
    </source>
</evidence>
<feature type="compositionally biased region" description="Polar residues" evidence="1">
    <location>
        <begin position="218"/>
        <end position="228"/>
    </location>
</feature>
<sequence length="264" mass="26621">MPSYALPDVPLLILLSLSEPAIIAAAPAAPTPRLDVRSLNEPIWKALGGGCCTPFAFPVELLGVTEEDGGGFEDEGGGVEEEEGGGVGSSVEELEDGGGVDEELDGGGVDELELELEEGGGVELEDDEGGGSSVVLEVGGGVDDMVDSVEDSVGVEEGGGVGAAGGEEEGVSVGGGEEEGVPVDEEDRVGNSGGKEGRDTDIDTDEGGAVGLKAPIQRENTLNRTNTYPEDEEDESDMGGVVDASDVEDDGSEDVVEAGDVIGR</sequence>
<feature type="signal peptide" evidence="2">
    <location>
        <begin position="1"/>
        <end position="25"/>
    </location>
</feature>
<feature type="compositionally biased region" description="Gly residues" evidence="1">
    <location>
        <begin position="156"/>
        <end position="165"/>
    </location>
</feature>
<feature type="compositionally biased region" description="Acidic residues" evidence="1">
    <location>
        <begin position="245"/>
        <end position="257"/>
    </location>
</feature>
<name>A0A4Q2D306_9AGAR</name>
<feature type="region of interest" description="Disordered" evidence="1">
    <location>
        <begin position="149"/>
        <end position="264"/>
    </location>
</feature>
<feature type="compositionally biased region" description="Acidic residues" evidence="1">
    <location>
        <begin position="166"/>
        <end position="187"/>
    </location>
</feature>
<feature type="compositionally biased region" description="Acidic residues" evidence="1">
    <location>
        <begin position="66"/>
        <end position="84"/>
    </location>
</feature>
<dbReference type="AlphaFoldDB" id="A0A4Q2D306"/>
<organism evidence="3 4">
    <name type="scientific">Candolleomyces aberdarensis</name>
    <dbReference type="NCBI Taxonomy" id="2316362"/>
    <lineage>
        <taxon>Eukaryota</taxon>
        <taxon>Fungi</taxon>
        <taxon>Dikarya</taxon>
        <taxon>Basidiomycota</taxon>
        <taxon>Agaricomycotina</taxon>
        <taxon>Agaricomycetes</taxon>
        <taxon>Agaricomycetidae</taxon>
        <taxon>Agaricales</taxon>
        <taxon>Agaricineae</taxon>
        <taxon>Psathyrellaceae</taxon>
        <taxon>Candolleomyces</taxon>
    </lineage>
</organism>
<dbReference type="EMBL" id="SDEE01000867">
    <property type="protein sequence ID" value="RXW13633.1"/>
    <property type="molecule type" value="Genomic_DNA"/>
</dbReference>